<dbReference type="Proteomes" id="UP000261011">
    <property type="component" value="Unassembled WGS sequence"/>
</dbReference>
<keyword evidence="15" id="KW-1185">Reference proteome</keyword>
<organism evidence="14 15">
    <name type="scientific">Anaerococcus nagyae</name>
    <dbReference type="NCBI Taxonomy" id="1755241"/>
    <lineage>
        <taxon>Bacteria</taxon>
        <taxon>Bacillati</taxon>
        <taxon>Bacillota</taxon>
        <taxon>Tissierellia</taxon>
        <taxon>Tissierellales</taxon>
        <taxon>Peptoniphilaceae</taxon>
        <taxon>Anaerococcus</taxon>
    </lineage>
</organism>
<dbReference type="PIRSF" id="PIRSF006603">
    <property type="entry name" value="DinF"/>
    <property type="match status" value="1"/>
</dbReference>
<comment type="caution">
    <text evidence="14">The sequence shown here is derived from an EMBL/GenBank/DDBJ whole genome shotgun (WGS) entry which is preliminary data.</text>
</comment>
<feature type="transmembrane region" description="Helical" evidence="13">
    <location>
        <begin position="199"/>
        <end position="218"/>
    </location>
</feature>
<dbReference type="Pfam" id="PF01554">
    <property type="entry name" value="MatE"/>
    <property type="match status" value="2"/>
</dbReference>
<keyword evidence="5" id="KW-0813">Transport</keyword>
<keyword evidence="8 13" id="KW-0812">Transmembrane</keyword>
<keyword evidence="11 13" id="KW-0472">Membrane</keyword>
<dbReference type="PANTHER" id="PTHR43298">
    <property type="entry name" value="MULTIDRUG RESISTANCE PROTEIN NORM-RELATED"/>
    <property type="match status" value="1"/>
</dbReference>
<comment type="function">
    <text evidence="1">Multidrug efflux pump.</text>
</comment>
<evidence type="ECO:0000256" key="4">
    <source>
        <dbReference type="ARBA" id="ARBA00020268"/>
    </source>
</evidence>
<evidence type="ECO:0000256" key="13">
    <source>
        <dbReference type="SAM" id="Phobius"/>
    </source>
</evidence>
<feature type="transmembrane region" description="Helical" evidence="13">
    <location>
        <begin position="168"/>
        <end position="187"/>
    </location>
</feature>
<dbReference type="InterPro" id="IPR050222">
    <property type="entry name" value="MATE_MdtK"/>
</dbReference>
<dbReference type="AlphaFoldDB" id="A0A3E2TFL5"/>
<dbReference type="RefSeq" id="WP_117522258.1">
    <property type="nucleotide sequence ID" value="NZ_QVEU01000010.1"/>
</dbReference>
<dbReference type="PANTHER" id="PTHR43298:SF2">
    <property type="entry name" value="FMN_FAD EXPORTER YEEO-RELATED"/>
    <property type="match status" value="1"/>
</dbReference>
<dbReference type="GO" id="GO:0006811">
    <property type="term" value="P:monoatomic ion transport"/>
    <property type="evidence" value="ECO:0007669"/>
    <property type="project" value="UniProtKB-KW"/>
</dbReference>
<dbReference type="NCBIfam" id="TIGR00797">
    <property type="entry name" value="matE"/>
    <property type="match status" value="1"/>
</dbReference>
<keyword evidence="9 13" id="KW-1133">Transmembrane helix</keyword>
<feature type="transmembrane region" description="Helical" evidence="13">
    <location>
        <begin position="20"/>
        <end position="41"/>
    </location>
</feature>
<comment type="similarity">
    <text evidence="3">Belongs to the multi antimicrobial extrusion (MATE) (TC 2.A.66.1) family.</text>
</comment>
<protein>
    <recommendedName>
        <fullName evidence="4">Probable multidrug resistance protein NorM</fullName>
    </recommendedName>
    <alternativeName>
        <fullName evidence="12">Multidrug-efflux transporter</fullName>
    </alternativeName>
</protein>
<feature type="transmembrane region" description="Helical" evidence="13">
    <location>
        <begin position="96"/>
        <end position="114"/>
    </location>
</feature>
<dbReference type="OrthoDB" id="9776324at2"/>
<reference evidence="14 15" key="1">
    <citation type="submission" date="2018-08" db="EMBL/GenBank/DDBJ databases">
        <title>A genome reference for cultivated species of the human gut microbiota.</title>
        <authorList>
            <person name="Zou Y."/>
            <person name="Xue W."/>
            <person name="Luo G."/>
        </authorList>
    </citation>
    <scope>NUCLEOTIDE SEQUENCE [LARGE SCALE GENOMIC DNA]</scope>
    <source>
        <strain evidence="14 15">OF01-3</strain>
    </source>
</reference>
<evidence type="ECO:0000256" key="2">
    <source>
        <dbReference type="ARBA" id="ARBA00004651"/>
    </source>
</evidence>
<feature type="transmembrane region" description="Helical" evidence="13">
    <location>
        <begin position="321"/>
        <end position="339"/>
    </location>
</feature>
<feature type="transmembrane region" description="Helical" evidence="13">
    <location>
        <begin position="419"/>
        <end position="436"/>
    </location>
</feature>
<evidence type="ECO:0000256" key="7">
    <source>
        <dbReference type="ARBA" id="ARBA00022475"/>
    </source>
</evidence>
<evidence type="ECO:0000256" key="11">
    <source>
        <dbReference type="ARBA" id="ARBA00023136"/>
    </source>
</evidence>
<accession>A0A3E2TFL5</accession>
<dbReference type="InterPro" id="IPR048279">
    <property type="entry name" value="MdtK-like"/>
</dbReference>
<keyword evidence="7" id="KW-1003">Cell membrane</keyword>
<evidence type="ECO:0000256" key="3">
    <source>
        <dbReference type="ARBA" id="ARBA00010199"/>
    </source>
</evidence>
<evidence type="ECO:0000256" key="5">
    <source>
        <dbReference type="ARBA" id="ARBA00022448"/>
    </source>
</evidence>
<sequence>MDRNVNLTKGDITSSLLKLSIPLALTAFIQITYGFVDMFFIGRLGSNALAGVGLAGFLIWIANSITMIPKVGMGVFASQAFGRENKKETVRVLNNGYILTIILAIIYTLILLIFRNLYVGFFKLSDVASQDAKDYIFILALGITFFFINPVLSQSFQSLGNSLTPFKINSIGLIANIILDPILIFGWGPIPRLEVKGAAIATVLAQIIVSVIFVVRIIRKNELLKNSISSWDLRVEWMSQIFKLGLPSALMNAYMAFVSMMLNKFMAGFGEAAVAAYSVGSQLESITWNTTEGLQIGIAAMVGQNYGAKLLDRVHEVIKKSFKIVFFIGAISMLVLFIFRYQLIRIFVPSDPETIKLGALYLAILSVSQIFMAVEIGLTGAFNGMGDTKTPARIAIILNTMRIPFSLVFMPIFGVAGVWIAMTLTSVFKGIFNMILMKKRVRKELL</sequence>
<evidence type="ECO:0000256" key="8">
    <source>
        <dbReference type="ARBA" id="ARBA00022692"/>
    </source>
</evidence>
<feature type="transmembrane region" description="Helical" evidence="13">
    <location>
        <begin position="135"/>
        <end position="156"/>
    </location>
</feature>
<gene>
    <name evidence="14" type="ORF">DXA39_08330</name>
</gene>
<keyword evidence="10" id="KW-0406">Ion transport</keyword>
<dbReference type="GO" id="GO:0015297">
    <property type="term" value="F:antiporter activity"/>
    <property type="evidence" value="ECO:0007669"/>
    <property type="project" value="UniProtKB-KW"/>
</dbReference>
<feature type="transmembrane region" description="Helical" evidence="13">
    <location>
        <begin position="238"/>
        <end position="257"/>
    </location>
</feature>
<evidence type="ECO:0000256" key="12">
    <source>
        <dbReference type="ARBA" id="ARBA00031636"/>
    </source>
</evidence>
<keyword evidence="6" id="KW-0050">Antiport</keyword>
<evidence type="ECO:0000256" key="9">
    <source>
        <dbReference type="ARBA" id="ARBA00022989"/>
    </source>
</evidence>
<dbReference type="CDD" id="cd13140">
    <property type="entry name" value="MATE_like_1"/>
    <property type="match status" value="1"/>
</dbReference>
<evidence type="ECO:0000256" key="1">
    <source>
        <dbReference type="ARBA" id="ARBA00003408"/>
    </source>
</evidence>
<feature type="transmembrane region" description="Helical" evidence="13">
    <location>
        <begin position="48"/>
        <end position="68"/>
    </location>
</feature>
<feature type="transmembrane region" description="Helical" evidence="13">
    <location>
        <begin position="359"/>
        <end position="382"/>
    </location>
</feature>
<evidence type="ECO:0000256" key="6">
    <source>
        <dbReference type="ARBA" id="ARBA00022449"/>
    </source>
</evidence>
<proteinExistence type="inferred from homology"/>
<dbReference type="GO" id="GO:0005886">
    <property type="term" value="C:plasma membrane"/>
    <property type="evidence" value="ECO:0007669"/>
    <property type="project" value="UniProtKB-SubCell"/>
</dbReference>
<evidence type="ECO:0000313" key="15">
    <source>
        <dbReference type="Proteomes" id="UP000261011"/>
    </source>
</evidence>
<dbReference type="EMBL" id="QVEU01000010">
    <property type="protein sequence ID" value="RGB74548.1"/>
    <property type="molecule type" value="Genomic_DNA"/>
</dbReference>
<evidence type="ECO:0000313" key="14">
    <source>
        <dbReference type="EMBL" id="RGB74548.1"/>
    </source>
</evidence>
<evidence type="ECO:0000256" key="10">
    <source>
        <dbReference type="ARBA" id="ARBA00023065"/>
    </source>
</evidence>
<dbReference type="InterPro" id="IPR002528">
    <property type="entry name" value="MATE_fam"/>
</dbReference>
<name>A0A3E2TFL5_9FIRM</name>
<comment type="subcellular location">
    <subcellularLocation>
        <location evidence="2">Cell membrane</location>
        <topology evidence="2">Multi-pass membrane protein</topology>
    </subcellularLocation>
</comment>
<dbReference type="GO" id="GO:0042910">
    <property type="term" value="F:xenobiotic transmembrane transporter activity"/>
    <property type="evidence" value="ECO:0007669"/>
    <property type="project" value="InterPro"/>
</dbReference>